<accession>A0ABU4RPM9</accession>
<sequence>MNVSAVFNSYQAQVRKIATAAAEYVDQLTAPARSIRSERTDMVLGGDAWPGLVPVAARAVRATHR</sequence>
<reference evidence="1 2" key="1">
    <citation type="submission" date="2023-11" db="EMBL/GenBank/DDBJ databases">
        <authorList>
            <person name="Bao R."/>
        </authorList>
    </citation>
    <scope>NUCLEOTIDE SEQUENCE [LARGE SCALE GENOMIC DNA]</scope>
    <source>
        <strain evidence="1 2">PJ23</strain>
    </source>
</reference>
<comment type="caution">
    <text evidence="1">The sequence shown here is derived from an EMBL/GenBank/DDBJ whole genome shotgun (WGS) entry which is preliminary data.</text>
</comment>
<protein>
    <submittedName>
        <fullName evidence="1">Uncharacterized protein</fullName>
    </submittedName>
</protein>
<evidence type="ECO:0000313" key="1">
    <source>
        <dbReference type="EMBL" id="MDX6806561.1"/>
    </source>
</evidence>
<dbReference type="EMBL" id="JAXAFJ010000006">
    <property type="protein sequence ID" value="MDX6806561.1"/>
    <property type="molecule type" value="Genomic_DNA"/>
</dbReference>
<dbReference type="Proteomes" id="UP001274321">
    <property type="component" value="Unassembled WGS sequence"/>
</dbReference>
<organism evidence="1 2">
    <name type="scientific">Terrihabitans rhizophilus</name>
    <dbReference type="NCBI Taxonomy" id="3092662"/>
    <lineage>
        <taxon>Bacteria</taxon>
        <taxon>Pseudomonadati</taxon>
        <taxon>Pseudomonadota</taxon>
        <taxon>Alphaproteobacteria</taxon>
        <taxon>Hyphomicrobiales</taxon>
        <taxon>Terrihabitans</taxon>
    </lineage>
</organism>
<gene>
    <name evidence="1" type="ORF">SCD90_10830</name>
</gene>
<dbReference type="RefSeq" id="WP_319844690.1">
    <property type="nucleotide sequence ID" value="NZ_JAXAFJ010000006.1"/>
</dbReference>
<evidence type="ECO:0000313" key="2">
    <source>
        <dbReference type="Proteomes" id="UP001274321"/>
    </source>
</evidence>
<name>A0ABU4RPM9_9HYPH</name>
<proteinExistence type="predicted"/>
<keyword evidence="2" id="KW-1185">Reference proteome</keyword>